<evidence type="ECO:0000313" key="2">
    <source>
        <dbReference type="Proteomes" id="UP001211421"/>
    </source>
</evidence>
<evidence type="ECO:0000313" key="1">
    <source>
        <dbReference type="EMBL" id="MDB8742065.1"/>
    </source>
</evidence>
<dbReference type="InterPro" id="IPR013381">
    <property type="entry name" value="CRISPR-assoc_prot_Cse1"/>
</dbReference>
<comment type="caution">
    <text evidence="1">The sequence shown here is derived from an EMBL/GenBank/DDBJ whole genome shotgun (WGS) entry which is preliminary data.</text>
</comment>
<proteinExistence type="predicted"/>
<sequence length="528" mass="60871">MNETEFNLLDEPWIRVMDDNCQIKEVSLTDALLNAHKYKALKGEMPTQDIVILRLMLAIVHTVFSRVDADGNEAELEEEDDAVDRWESLWNNRKIPEKPMREYFEKWHERFWLFHPERPFGQMAGLTYGTEYGASKLNGEISESGNKTRIFSAYSGEQKSHLTYAQAARWLLTLISFDDSAIKPSKEGKEKAGGKLPPSGVGWLGKLGLVYLNGSNFFETIMLNFVLINNDNIECDEQPMWEMDDPVKEERREIPYPTNLAQLYTLQSRHILLNRCGDKIMGYIAIRGDSFTDKNAFIEPMTTWKINKTDYLPKKHCASEQMWREFSNIYNNSNGNHVPGVIKWFKFISTKVKLPMMRTTVLSVDYDKNNCSIQNVFGDSLEMNAQILSEVGRGYREEIKFEISRCEELAKKIGNLAWNIYLASGGNKNSKPKDIGSILDAKSQLYYRLDIPFRSWLSSLDPENDDKLEKFEQWQNTAKRITLDLGRELVAAVDDTAMVGHMIDETIYSAPKAYNIFLRDVSKIYQKI</sequence>
<dbReference type="CDD" id="cd09729">
    <property type="entry name" value="Cse1_I-E"/>
    <property type="match status" value="1"/>
</dbReference>
<dbReference type="RefSeq" id="WP_138338911.1">
    <property type="nucleotide sequence ID" value="NZ_JADMNX010000005.1"/>
</dbReference>
<name>A0AAW6E4D0_9FIRM</name>
<dbReference type="EMBL" id="JAQMLS010000005">
    <property type="protein sequence ID" value="MDB8742065.1"/>
    <property type="molecule type" value="Genomic_DNA"/>
</dbReference>
<dbReference type="Proteomes" id="UP001211421">
    <property type="component" value="Unassembled WGS sequence"/>
</dbReference>
<reference evidence="1" key="1">
    <citation type="submission" date="2023-01" db="EMBL/GenBank/DDBJ databases">
        <title>Human gut microbiome strain richness.</title>
        <authorList>
            <person name="Chen-Liaw A."/>
        </authorList>
    </citation>
    <scope>NUCLEOTIDE SEQUENCE</scope>
    <source>
        <strain evidence="1">D59st1_B8_D59t2_181005</strain>
    </source>
</reference>
<accession>A0AAW6E4D0</accession>
<gene>
    <name evidence="1" type="primary">casA</name>
    <name evidence="1" type="ORF">PNV70_08275</name>
</gene>
<dbReference type="Gene3D" id="1.10.132.100">
    <property type="match status" value="1"/>
</dbReference>
<dbReference type="Pfam" id="PF09481">
    <property type="entry name" value="CRISPR_Cse1"/>
    <property type="match status" value="1"/>
</dbReference>
<organism evidence="1 2">
    <name type="scientific">Ruminococcus bicirculans</name>
    <name type="common">ex Wegman et al. 2014</name>
    <dbReference type="NCBI Taxonomy" id="1160721"/>
    <lineage>
        <taxon>Bacteria</taxon>
        <taxon>Bacillati</taxon>
        <taxon>Bacillota</taxon>
        <taxon>Clostridia</taxon>
        <taxon>Eubacteriales</taxon>
        <taxon>Oscillospiraceae</taxon>
        <taxon>Ruminococcus</taxon>
    </lineage>
</organism>
<dbReference type="NCBIfam" id="TIGR02547">
    <property type="entry name" value="casA_cse1"/>
    <property type="match status" value="1"/>
</dbReference>
<dbReference type="AlphaFoldDB" id="A0AAW6E4D0"/>
<protein>
    <submittedName>
        <fullName evidence="1">Type I-E CRISPR-associated protein Cse1/CasA</fullName>
    </submittedName>
</protein>